<organism evidence="2 3">
    <name type="scientific">Serendipita indica (strain DSM 11827)</name>
    <name type="common">Root endophyte fungus</name>
    <name type="synonym">Piriformospora indica</name>
    <dbReference type="NCBI Taxonomy" id="1109443"/>
    <lineage>
        <taxon>Eukaryota</taxon>
        <taxon>Fungi</taxon>
        <taxon>Dikarya</taxon>
        <taxon>Basidiomycota</taxon>
        <taxon>Agaricomycotina</taxon>
        <taxon>Agaricomycetes</taxon>
        <taxon>Sebacinales</taxon>
        <taxon>Serendipitaceae</taxon>
        <taxon>Serendipita</taxon>
    </lineage>
</organism>
<dbReference type="InParanoid" id="G4TNC3"/>
<feature type="region of interest" description="Disordered" evidence="1">
    <location>
        <begin position="38"/>
        <end position="119"/>
    </location>
</feature>
<feature type="region of interest" description="Disordered" evidence="1">
    <location>
        <begin position="142"/>
        <end position="176"/>
    </location>
</feature>
<gene>
    <name evidence="2" type="ORF">PIIN_06756</name>
</gene>
<dbReference type="EMBL" id="CAFZ01000185">
    <property type="protein sequence ID" value="CCA72820.1"/>
    <property type="molecule type" value="Genomic_DNA"/>
</dbReference>
<evidence type="ECO:0000313" key="2">
    <source>
        <dbReference type="EMBL" id="CCA72820.1"/>
    </source>
</evidence>
<proteinExistence type="predicted"/>
<evidence type="ECO:0000313" key="3">
    <source>
        <dbReference type="Proteomes" id="UP000007148"/>
    </source>
</evidence>
<reference evidence="2 3" key="1">
    <citation type="journal article" date="2011" name="PLoS Pathog.">
        <title>Endophytic Life Strategies Decoded by Genome and Transcriptome Analyses of the Mutualistic Root Symbiont Piriformospora indica.</title>
        <authorList>
            <person name="Zuccaro A."/>
            <person name="Lahrmann U."/>
            <person name="Guldener U."/>
            <person name="Langen G."/>
            <person name="Pfiffi S."/>
            <person name="Biedenkopf D."/>
            <person name="Wong P."/>
            <person name="Samans B."/>
            <person name="Grimm C."/>
            <person name="Basiewicz M."/>
            <person name="Murat C."/>
            <person name="Martin F."/>
            <person name="Kogel K.H."/>
        </authorList>
    </citation>
    <scope>NUCLEOTIDE SEQUENCE [LARGE SCALE GENOMIC DNA]</scope>
    <source>
        <strain evidence="2 3">DSM 11827</strain>
    </source>
</reference>
<dbReference type="HOGENOM" id="CLU_1525755_0_0_1"/>
<sequence>MDYSQAAPLPEYIAARPQPERHASRSYAYSVDGVMVDPQTGAPIFAPPKATKVAIRKPENVSSNEQGQKEQASSGDKPVGNSEKAEVSTPAPQYVSPPEGPTISYPHAATPNSGGPTFWNGFPPAQSGYYYPHGYPMHGQVPEYPFAQPPHSAHPMQTFPPHHYGESQDYQPPVYY</sequence>
<name>G4TNC3_SERID</name>
<protein>
    <submittedName>
        <fullName evidence="2">Uncharacterized protein</fullName>
    </submittedName>
</protein>
<evidence type="ECO:0000256" key="1">
    <source>
        <dbReference type="SAM" id="MobiDB-lite"/>
    </source>
</evidence>
<accession>G4TNC3</accession>
<comment type="caution">
    <text evidence="2">The sequence shown here is derived from an EMBL/GenBank/DDBJ whole genome shotgun (WGS) entry which is preliminary data.</text>
</comment>
<dbReference type="AlphaFoldDB" id="G4TNC3"/>
<feature type="region of interest" description="Disordered" evidence="1">
    <location>
        <begin position="1"/>
        <end position="25"/>
    </location>
</feature>
<feature type="compositionally biased region" description="Polar residues" evidence="1">
    <location>
        <begin position="60"/>
        <end position="74"/>
    </location>
</feature>
<dbReference type="Proteomes" id="UP000007148">
    <property type="component" value="Unassembled WGS sequence"/>
</dbReference>
<keyword evidence="3" id="KW-1185">Reference proteome</keyword>